<protein>
    <submittedName>
        <fullName evidence="2">Transcriptional regulator</fullName>
    </submittedName>
</protein>
<accession>A0ABQ3RM10</accession>
<dbReference type="InterPro" id="IPR010982">
    <property type="entry name" value="Lambda_DNA-bd_dom_sf"/>
</dbReference>
<feature type="domain" description="HTH cro/C1-type" evidence="1">
    <location>
        <begin position="20"/>
        <end position="73"/>
    </location>
</feature>
<dbReference type="Gene3D" id="1.10.260.40">
    <property type="entry name" value="lambda repressor-like DNA-binding domains"/>
    <property type="match status" value="1"/>
</dbReference>
<dbReference type="SUPFAM" id="SSF47413">
    <property type="entry name" value="lambda repressor-like DNA-binding domains"/>
    <property type="match status" value="1"/>
</dbReference>
<dbReference type="EMBL" id="BNEA01000015">
    <property type="protein sequence ID" value="GHI56896.1"/>
    <property type="molecule type" value="Genomic_DNA"/>
</dbReference>
<evidence type="ECO:0000313" key="2">
    <source>
        <dbReference type="EMBL" id="GHI56896.1"/>
    </source>
</evidence>
<evidence type="ECO:0000259" key="1">
    <source>
        <dbReference type="PROSITE" id="PS50943"/>
    </source>
</evidence>
<dbReference type="CDD" id="cd00093">
    <property type="entry name" value="HTH_XRE"/>
    <property type="match status" value="1"/>
</dbReference>
<gene>
    <name evidence="2" type="ORF">Srubr_67420</name>
</gene>
<sequence length="274" mass="30834">MGETVDPGPVSGRAILGQTLKVLRDKAGKSLGQLAEDTGYDKSYLSRLESGERLSKVTVMEDLDSYYGTGSLLVGHWKAARLDAFKDQYKAFMKLEATARIMWMFTPGVPGLIQTEDFAQEVLSGPQTTLEDDDWVEEQVAARLGRQYLLRQKPEPSVRIIMDEYAFRRPAAVQKTWEEQLIRIEAVAMLPNVALQVLPFTAGLHHHMHASLTLLWQKDATGVAYVEGSTRGELTEDPDSVLRHRLSYDRLRDMALSPTDSLGFIRDLLEEHRS</sequence>
<proteinExistence type="predicted"/>
<keyword evidence="3" id="KW-1185">Reference proteome</keyword>
<dbReference type="RefSeq" id="WP_189992659.1">
    <property type="nucleotide sequence ID" value="NZ_BNCB01000004.1"/>
</dbReference>
<dbReference type="Pfam" id="PF19054">
    <property type="entry name" value="DUF5753"/>
    <property type="match status" value="1"/>
</dbReference>
<evidence type="ECO:0000313" key="3">
    <source>
        <dbReference type="Proteomes" id="UP000646738"/>
    </source>
</evidence>
<reference evidence="3" key="1">
    <citation type="submission" date="2023-07" db="EMBL/GenBank/DDBJ databases">
        <title>Whole genome shotgun sequence of Streptomyces achromogenes subsp. rubradiris NBRC 14000.</title>
        <authorList>
            <person name="Komaki H."/>
            <person name="Tamura T."/>
        </authorList>
    </citation>
    <scope>NUCLEOTIDE SEQUENCE [LARGE SCALE GENOMIC DNA]</scope>
    <source>
        <strain evidence="3">NBRC 14000</strain>
    </source>
</reference>
<dbReference type="PROSITE" id="PS50943">
    <property type="entry name" value="HTH_CROC1"/>
    <property type="match status" value="1"/>
</dbReference>
<dbReference type="InterPro" id="IPR001387">
    <property type="entry name" value="Cro/C1-type_HTH"/>
</dbReference>
<dbReference type="Proteomes" id="UP000646738">
    <property type="component" value="Unassembled WGS sequence"/>
</dbReference>
<dbReference type="InterPro" id="IPR043917">
    <property type="entry name" value="DUF5753"/>
</dbReference>
<organism evidence="2 3">
    <name type="scientific">Streptomyces rubradiris</name>
    <name type="common">Streptomyces achromogenes subsp. rubradiris</name>
    <dbReference type="NCBI Taxonomy" id="285531"/>
    <lineage>
        <taxon>Bacteria</taxon>
        <taxon>Bacillati</taxon>
        <taxon>Actinomycetota</taxon>
        <taxon>Actinomycetes</taxon>
        <taxon>Kitasatosporales</taxon>
        <taxon>Streptomycetaceae</taxon>
        <taxon>Streptomyces</taxon>
    </lineage>
</organism>
<dbReference type="Pfam" id="PF13560">
    <property type="entry name" value="HTH_31"/>
    <property type="match status" value="1"/>
</dbReference>
<dbReference type="SMART" id="SM00530">
    <property type="entry name" value="HTH_XRE"/>
    <property type="match status" value="1"/>
</dbReference>
<comment type="caution">
    <text evidence="2">The sequence shown here is derived from an EMBL/GenBank/DDBJ whole genome shotgun (WGS) entry which is preliminary data.</text>
</comment>
<name>A0ABQ3RM10_STRRR</name>